<name>A0A7C4JKF0_9CREN</name>
<keyword evidence="2" id="KW-1133">Transmembrane helix</keyword>
<evidence type="ECO:0000259" key="3">
    <source>
        <dbReference type="Pfam" id="PF02796"/>
    </source>
</evidence>
<keyword evidence="1" id="KW-0175">Coiled coil</keyword>
<dbReference type="AlphaFoldDB" id="A0A7C4JKF0"/>
<gene>
    <name evidence="5" type="ORF">ENU08_07970</name>
    <name evidence="4" type="ORF">ENU41_02005</name>
</gene>
<evidence type="ECO:0000256" key="1">
    <source>
        <dbReference type="SAM" id="Coils"/>
    </source>
</evidence>
<accession>A0A7C4JKF0</accession>
<dbReference type="Pfam" id="PF02796">
    <property type="entry name" value="HTH_7"/>
    <property type="match status" value="1"/>
</dbReference>
<feature type="domain" description="Resolvase HTH" evidence="3">
    <location>
        <begin position="108"/>
        <end position="139"/>
    </location>
</feature>
<protein>
    <recommendedName>
        <fullName evidence="3">Resolvase HTH domain-containing protein</fullName>
    </recommendedName>
</protein>
<feature type="transmembrane region" description="Helical" evidence="2">
    <location>
        <begin position="6"/>
        <end position="24"/>
    </location>
</feature>
<evidence type="ECO:0000313" key="5">
    <source>
        <dbReference type="EMBL" id="HGQ65164.1"/>
    </source>
</evidence>
<evidence type="ECO:0000256" key="2">
    <source>
        <dbReference type="SAM" id="Phobius"/>
    </source>
</evidence>
<evidence type="ECO:0000313" key="4">
    <source>
        <dbReference type="EMBL" id="HGQ35438.1"/>
    </source>
</evidence>
<sequence length="144" mass="16695">MSSVLSITAIAISISAPVALYIMYKRFEYSRILNYVRKEVDRLRVEFADFGKKYDDHTELGELSKKIALIEEKLELIEKKVLDLENILGDKDVGVKTLEYPDEETFEEKVIELRKQGYSLKKIAEELKVSVSRVRKVLKEHNVS</sequence>
<dbReference type="GO" id="GO:0000150">
    <property type="term" value="F:DNA strand exchange activity"/>
    <property type="evidence" value="ECO:0007669"/>
    <property type="project" value="InterPro"/>
</dbReference>
<dbReference type="InterPro" id="IPR009057">
    <property type="entry name" value="Homeodomain-like_sf"/>
</dbReference>
<organism evidence="5">
    <name type="scientific">Ignisphaera aggregans</name>
    <dbReference type="NCBI Taxonomy" id="334771"/>
    <lineage>
        <taxon>Archaea</taxon>
        <taxon>Thermoproteota</taxon>
        <taxon>Thermoprotei</taxon>
        <taxon>Desulfurococcales</taxon>
        <taxon>Desulfurococcaceae</taxon>
        <taxon>Ignisphaera</taxon>
    </lineage>
</organism>
<proteinExistence type="predicted"/>
<keyword evidence="2" id="KW-0812">Transmembrane</keyword>
<keyword evidence="2" id="KW-0472">Membrane</keyword>
<dbReference type="EMBL" id="DTBD01000072">
    <property type="protein sequence ID" value="HGQ65164.1"/>
    <property type="molecule type" value="Genomic_DNA"/>
</dbReference>
<dbReference type="EMBL" id="DTCK01000010">
    <property type="protein sequence ID" value="HGQ35438.1"/>
    <property type="molecule type" value="Genomic_DNA"/>
</dbReference>
<dbReference type="SUPFAM" id="SSF46689">
    <property type="entry name" value="Homeodomain-like"/>
    <property type="match status" value="1"/>
</dbReference>
<reference evidence="5" key="1">
    <citation type="journal article" date="2020" name="mSystems">
        <title>Genome- and Community-Level Interaction Insights into Carbon Utilization and Element Cycling Functions of Hydrothermarchaeota in Hydrothermal Sediment.</title>
        <authorList>
            <person name="Zhou Z."/>
            <person name="Liu Y."/>
            <person name="Xu W."/>
            <person name="Pan J."/>
            <person name="Luo Z.H."/>
            <person name="Li M."/>
        </authorList>
    </citation>
    <scope>NUCLEOTIDE SEQUENCE [LARGE SCALE GENOMIC DNA]</scope>
    <source>
        <strain evidence="5">SpSt-637</strain>
        <strain evidence="4">SpSt-667</strain>
    </source>
</reference>
<dbReference type="InterPro" id="IPR006120">
    <property type="entry name" value="Resolvase_HTH_dom"/>
</dbReference>
<dbReference type="GO" id="GO:0003677">
    <property type="term" value="F:DNA binding"/>
    <property type="evidence" value="ECO:0007669"/>
    <property type="project" value="InterPro"/>
</dbReference>
<dbReference type="Gene3D" id="1.10.10.60">
    <property type="entry name" value="Homeodomain-like"/>
    <property type="match status" value="1"/>
</dbReference>
<comment type="caution">
    <text evidence="5">The sequence shown here is derived from an EMBL/GenBank/DDBJ whole genome shotgun (WGS) entry which is preliminary data.</text>
</comment>
<feature type="coiled-coil region" evidence="1">
    <location>
        <begin position="60"/>
        <end position="87"/>
    </location>
</feature>